<dbReference type="EC" id="2.8.1.7" evidence="5 16"/>
<dbReference type="InterPro" id="IPR015421">
    <property type="entry name" value="PyrdxlP-dep_Trfase_major"/>
</dbReference>
<comment type="cofactor">
    <cofactor evidence="1 15">
        <name>pyridoxal 5'-phosphate</name>
        <dbReference type="ChEBI" id="CHEBI:597326"/>
    </cofactor>
</comment>
<name>A0A0K2VYS7_MESPL</name>
<gene>
    <name evidence="19" type="primary">iscS</name>
    <name evidence="19" type="ORF">MPL1032_220038</name>
</gene>
<dbReference type="InterPro" id="IPR015422">
    <property type="entry name" value="PyrdxlP-dep_Trfase_small"/>
</dbReference>
<evidence type="ECO:0000256" key="14">
    <source>
        <dbReference type="ARBA" id="ARBA00050776"/>
    </source>
</evidence>
<dbReference type="PIRSF" id="PIRSF005572">
    <property type="entry name" value="NifS"/>
    <property type="match status" value="1"/>
</dbReference>
<sequence length="405" mass="43420">MRLVYLDNNATTRVDPEVVQAMLPFFTDQFGNPSSAHAFGASVGAAMKRARWQLQALIGAQFDDEITFTSGGTESDNAAILSALEITPNRTEIVTSAVEHPAVLTLCAHLEQAHRVKVHRISVDRRGRLDLDAYKAALTPRVAIVSIMWANNETGMIFPVAKLAESAKEIGALFHTDAVQAVGKIPMDLKSTAIDMLSLSGHKLHGPKGIGALWIRRGVQFRPLIKGGHQQHGRRAGTENTPGIVGLGRAAELALKFLDDATTRVKSLRDRLEDGILERIPNTSVTGDRMERLPNTANISFENTESDGIPHLLSRVGIACSSGSACTSGSMAPSHVLSAMKTPHGAVRFSFARDNGEADVDRVLEVMPAIVEKLRGSPSSGPRGRSREDVRSGPGLSGSRTGCNS</sequence>
<dbReference type="Gene3D" id="3.90.1150.10">
    <property type="entry name" value="Aspartate Aminotransferase, domain 1"/>
    <property type="match status" value="1"/>
</dbReference>
<evidence type="ECO:0000256" key="12">
    <source>
        <dbReference type="ARBA" id="ARBA00023231"/>
    </source>
</evidence>
<dbReference type="GO" id="GO:0046872">
    <property type="term" value="F:metal ion binding"/>
    <property type="evidence" value="ECO:0007669"/>
    <property type="project" value="UniProtKB-KW"/>
</dbReference>
<protein>
    <recommendedName>
        <fullName evidence="6 16">Cysteine desulfurase</fullName>
        <ecNumber evidence="5 16">2.8.1.7</ecNumber>
    </recommendedName>
    <alternativeName>
        <fullName evidence="13 16">Nitrogenase metalloclusters biosynthesis protein NifS</fullName>
    </alternativeName>
</protein>
<evidence type="ECO:0000256" key="7">
    <source>
        <dbReference type="ARBA" id="ARBA00022679"/>
    </source>
</evidence>
<dbReference type="PROSITE" id="PS00595">
    <property type="entry name" value="AA_TRANSFER_CLASS_5"/>
    <property type="match status" value="1"/>
</dbReference>
<evidence type="ECO:0000256" key="5">
    <source>
        <dbReference type="ARBA" id="ARBA00012239"/>
    </source>
</evidence>
<evidence type="ECO:0000256" key="16">
    <source>
        <dbReference type="RuleBase" id="RU364075"/>
    </source>
</evidence>
<evidence type="ECO:0000256" key="10">
    <source>
        <dbReference type="ARBA" id="ARBA00023004"/>
    </source>
</evidence>
<evidence type="ECO:0000259" key="18">
    <source>
        <dbReference type="Pfam" id="PF00266"/>
    </source>
</evidence>
<dbReference type="Pfam" id="PF00266">
    <property type="entry name" value="Aminotran_5"/>
    <property type="match status" value="1"/>
</dbReference>
<keyword evidence="12" id="KW-0535">Nitrogen fixation</keyword>
<evidence type="ECO:0000256" key="2">
    <source>
        <dbReference type="ARBA" id="ARBA00003120"/>
    </source>
</evidence>
<dbReference type="InterPro" id="IPR020578">
    <property type="entry name" value="Aminotrans_V_PyrdxlP_BS"/>
</dbReference>
<feature type="region of interest" description="Disordered" evidence="17">
    <location>
        <begin position="374"/>
        <end position="405"/>
    </location>
</feature>
<proteinExistence type="inferred from homology"/>
<keyword evidence="7 16" id="KW-0808">Transferase</keyword>
<comment type="catalytic activity">
    <reaction evidence="14 16">
        <text>(sulfur carrier)-H + L-cysteine = (sulfur carrier)-SH + L-alanine</text>
        <dbReference type="Rhea" id="RHEA:43892"/>
        <dbReference type="Rhea" id="RHEA-COMP:14737"/>
        <dbReference type="Rhea" id="RHEA-COMP:14739"/>
        <dbReference type="ChEBI" id="CHEBI:29917"/>
        <dbReference type="ChEBI" id="CHEBI:35235"/>
        <dbReference type="ChEBI" id="CHEBI:57972"/>
        <dbReference type="ChEBI" id="CHEBI:64428"/>
        <dbReference type="EC" id="2.8.1.7"/>
    </reaction>
</comment>
<dbReference type="InterPro" id="IPR015424">
    <property type="entry name" value="PyrdxlP-dep_Trfase"/>
</dbReference>
<feature type="domain" description="Aminotransferase class V" evidence="18">
    <location>
        <begin position="4"/>
        <end position="363"/>
    </location>
</feature>
<dbReference type="InterPro" id="IPR016454">
    <property type="entry name" value="Cysteine_dSase"/>
</dbReference>
<dbReference type="GO" id="GO:0006520">
    <property type="term" value="P:amino acid metabolic process"/>
    <property type="evidence" value="ECO:0007669"/>
    <property type="project" value="InterPro"/>
</dbReference>
<evidence type="ECO:0000256" key="9">
    <source>
        <dbReference type="ARBA" id="ARBA00022898"/>
    </source>
</evidence>
<comment type="similarity">
    <text evidence="3 16">Belongs to the class-V pyridoxal-phosphate-dependent aminotransferase family. NifS/IscS subfamily.</text>
</comment>
<evidence type="ECO:0000256" key="11">
    <source>
        <dbReference type="ARBA" id="ARBA00023014"/>
    </source>
</evidence>
<evidence type="ECO:0000256" key="17">
    <source>
        <dbReference type="SAM" id="MobiDB-lite"/>
    </source>
</evidence>
<evidence type="ECO:0000256" key="3">
    <source>
        <dbReference type="ARBA" id="ARBA00006490"/>
    </source>
</evidence>
<evidence type="ECO:0000256" key="15">
    <source>
        <dbReference type="RuleBase" id="RU004504"/>
    </source>
</evidence>
<keyword evidence="10 16" id="KW-0408">Iron</keyword>
<dbReference type="SUPFAM" id="SSF53383">
    <property type="entry name" value="PLP-dependent transferases"/>
    <property type="match status" value="1"/>
</dbReference>
<evidence type="ECO:0000313" key="20">
    <source>
        <dbReference type="Proteomes" id="UP000182888"/>
    </source>
</evidence>
<dbReference type="Gene3D" id="3.40.640.10">
    <property type="entry name" value="Type I PLP-dependent aspartate aminotransferase-like (Major domain)"/>
    <property type="match status" value="1"/>
</dbReference>
<evidence type="ECO:0000313" key="19">
    <source>
        <dbReference type="EMBL" id="CDX57513.1"/>
    </source>
</evidence>
<dbReference type="AlphaFoldDB" id="A0A0K2VYS7"/>
<evidence type="ECO:0000256" key="1">
    <source>
        <dbReference type="ARBA" id="ARBA00001933"/>
    </source>
</evidence>
<dbReference type="PANTHER" id="PTHR11601">
    <property type="entry name" value="CYSTEINE DESULFURYLASE FAMILY MEMBER"/>
    <property type="match status" value="1"/>
</dbReference>
<evidence type="ECO:0000256" key="4">
    <source>
        <dbReference type="ARBA" id="ARBA00011738"/>
    </source>
</evidence>
<evidence type="ECO:0000256" key="13">
    <source>
        <dbReference type="ARBA" id="ARBA00031911"/>
    </source>
</evidence>
<dbReference type="InterPro" id="IPR000192">
    <property type="entry name" value="Aminotrans_V_dom"/>
</dbReference>
<dbReference type="Proteomes" id="UP000182888">
    <property type="component" value="Unassembled WGS sequence"/>
</dbReference>
<reference evidence="20" key="1">
    <citation type="submission" date="2014-08" db="EMBL/GenBank/DDBJ databases">
        <authorList>
            <person name="Edwards T."/>
        </authorList>
    </citation>
    <scope>NUCLEOTIDE SEQUENCE [LARGE SCALE GENOMIC DNA]</scope>
</reference>
<dbReference type="GO" id="GO:0030170">
    <property type="term" value="F:pyridoxal phosphate binding"/>
    <property type="evidence" value="ECO:0007669"/>
    <property type="project" value="InterPro"/>
</dbReference>
<accession>A0A0K2VYS7</accession>
<comment type="function">
    <text evidence="2">Catalyzes the removal of elemental sulfur atoms from cysteine to produce alanine. Seems to participate in the biosynthesis of the nitrogenase metalloclusters by providing the inorganic sulfur required for the Fe-S core formation.</text>
</comment>
<keyword evidence="11 16" id="KW-0411">Iron-sulfur</keyword>
<comment type="subunit">
    <text evidence="4">Homodimer.</text>
</comment>
<organism evidence="19 20">
    <name type="scientific">Mesorhizobium plurifarium</name>
    <dbReference type="NCBI Taxonomy" id="69974"/>
    <lineage>
        <taxon>Bacteria</taxon>
        <taxon>Pseudomonadati</taxon>
        <taxon>Pseudomonadota</taxon>
        <taxon>Alphaproteobacteria</taxon>
        <taxon>Hyphomicrobiales</taxon>
        <taxon>Phyllobacteriaceae</taxon>
        <taxon>Mesorhizobium</taxon>
    </lineage>
</organism>
<dbReference type="FunFam" id="3.40.640.10:FF:000084">
    <property type="entry name" value="IscS-like cysteine desulfurase"/>
    <property type="match status" value="1"/>
</dbReference>
<keyword evidence="9 16" id="KW-0663">Pyridoxal phosphate</keyword>
<dbReference type="InterPro" id="IPR017772">
    <property type="entry name" value="Cys_deSase_NifS_bac/arc"/>
</dbReference>
<dbReference type="GO" id="GO:0031071">
    <property type="term" value="F:cysteine desulfurase activity"/>
    <property type="evidence" value="ECO:0007669"/>
    <property type="project" value="UniProtKB-EC"/>
</dbReference>
<keyword evidence="8 16" id="KW-0479">Metal-binding</keyword>
<evidence type="ECO:0000256" key="8">
    <source>
        <dbReference type="ARBA" id="ARBA00022723"/>
    </source>
</evidence>
<dbReference type="PANTHER" id="PTHR11601:SF34">
    <property type="entry name" value="CYSTEINE DESULFURASE"/>
    <property type="match status" value="1"/>
</dbReference>
<dbReference type="NCBIfam" id="TIGR03402">
    <property type="entry name" value="FeS_nifS"/>
    <property type="match status" value="1"/>
</dbReference>
<evidence type="ECO:0000256" key="6">
    <source>
        <dbReference type="ARBA" id="ARBA00013558"/>
    </source>
</evidence>
<dbReference type="Gene3D" id="1.10.260.50">
    <property type="match status" value="1"/>
</dbReference>
<dbReference type="EMBL" id="CCND01000015">
    <property type="protein sequence ID" value="CDX57513.1"/>
    <property type="molecule type" value="Genomic_DNA"/>
</dbReference>
<dbReference type="GO" id="GO:0051536">
    <property type="term" value="F:iron-sulfur cluster binding"/>
    <property type="evidence" value="ECO:0007669"/>
    <property type="project" value="UniProtKB-KW"/>
</dbReference>